<evidence type="ECO:0000313" key="9">
    <source>
        <dbReference type="Proteomes" id="UP000290602"/>
    </source>
</evidence>
<dbReference type="PANTHER" id="PTHR30569:SF0">
    <property type="entry name" value="CYTOSINE PERMEASE"/>
    <property type="match status" value="1"/>
</dbReference>
<keyword evidence="5" id="KW-1133">Transmembrane helix</keyword>
<protein>
    <submittedName>
        <fullName evidence="8">Cytosine permease</fullName>
    </submittedName>
</protein>
<organism evidence="8 9">
    <name type="scientific">Levilactobacillus suantsaii</name>
    <dbReference type="NCBI Taxonomy" id="2292255"/>
    <lineage>
        <taxon>Bacteria</taxon>
        <taxon>Bacillati</taxon>
        <taxon>Bacillota</taxon>
        <taxon>Bacilli</taxon>
        <taxon>Lactobacillales</taxon>
        <taxon>Lactobacillaceae</taxon>
        <taxon>Levilactobacillus</taxon>
    </lineage>
</organism>
<evidence type="ECO:0000256" key="6">
    <source>
        <dbReference type="ARBA" id="ARBA00023136"/>
    </source>
</evidence>
<dbReference type="Pfam" id="PF02133">
    <property type="entry name" value="Transp_cyt_pur"/>
    <property type="match status" value="1"/>
</dbReference>
<keyword evidence="6 7" id="KW-0472">Membrane</keyword>
<comment type="similarity">
    <text evidence="2 7">Belongs to the purine-cytosine permease (2.A.39) family.</text>
</comment>
<evidence type="ECO:0000256" key="5">
    <source>
        <dbReference type="ARBA" id="ARBA00022989"/>
    </source>
</evidence>
<dbReference type="InterPro" id="IPR030191">
    <property type="entry name" value="CodB"/>
</dbReference>
<evidence type="ECO:0000256" key="7">
    <source>
        <dbReference type="PIRNR" id="PIRNR002744"/>
    </source>
</evidence>
<evidence type="ECO:0000256" key="1">
    <source>
        <dbReference type="ARBA" id="ARBA00004141"/>
    </source>
</evidence>
<dbReference type="GO" id="GO:0005886">
    <property type="term" value="C:plasma membrane"/>
    <property type="evidence" value="ECO:0007669"/>
    <property type="project" value="TreeGrafter"/>
</dbReference>
<gene>
    <name evidence="8" type="ORF">DXH47_10695</name>
</gene>
<dbReference type="EMBL" id="QXIL01000031">
    <property type="protein sequence ID" value="RXI76467.1"/>
    <property type="molecule type" value="Genomic_DNA"/>
</dbReference>
<dbReference type="OrthoDB" id="9787279at2"/>
<proteinExistence type="inferred from homology"/>
<dbReference type="InterPro" id="IPR001248">
    <property type="entry name" value="Pur-cyt_permease"/>
</dbReference>
<accession>A0A4Q0VFE7</accession>
<reference evidence="8 9" key="1">
    <citation type="submission" date="2018-08" db="EMBL/GenBank/DDBJ databases">
        <title>Lactobacillus suantsai sp. nov., isolated from traditional fermented suan-tsai in Taiwan.</title>
        <authorList>
            <person name="Huang C.-H."/>
        </authorList>
    </citation>
    <scope>NUCLEOTIDE SEQUENCE [LARGE SCALE GENOMIC DNA]</scope>
    <source>
        <strain evidence="8 9">BCRC 12945</strain>
    </source>
</reference>
<evidence type="ECO:0000256" key="4">
    <source>
        <dbReference type="ARBA" id="ARBA00022692"/>
    </source>
</evidence>
<evidence type="ECO:0000313" key="8">
    <source>
        <dbReference type="EMBL" id="RXI76467.1"/>
    </source>
</evidence>
<keyword evidence="3 7" id="KW-0813">Transport</keyword>
<dbReference type="GO" id="GO:0015209">
    <property type="term" value="F:cytosine transmembrane transporter activity"/>
    <property type="evidence" value="ECO:0007669"/>
    <property type="project" value="InterPro"/>
</dbReference>
<dbReference type="PIRSF" id="PIRSF002744">
    <property type="entry name" value="Pur-cyt_permease"/>
    <property type="match status" value="1"/>
</dbReference>
<dbReference type="Proteomes" id="UP000290602">
    <property type="component" value="Unassembled WGS sequence"/>
</dbReference>
<evidence type="ECO:0000256" key="3">
    <source>
        <dbReference type="ARBA" id="ARBA00022448"/>
    </source>
</evidence>
<dbReference type="AlphaFoldDB" id="A0A4Q0VFE7"/>
<evidence type="ECO:0000256" key="2">
    <source>
        <dbReference type="ARBA" id="ARBA00008974"/>
    </source>
</evidence>
<dbReference type="InterPro" id="IPR026030">
    <property type="entry name" value="Pur-cyt_permease_Fcy2/21/22"/>
</dbReference>
<comment type="subcellular location">
    <subcellularLocation>
        <location evidence="1">Membrane</location>
        <topology evidence="1">Multi-pass membrane protein</topology>
    </subcellularLocation>
</comment>
<dbReference type="Gene3D" id="1.10.4160.10">
    <property type="entry name" value="Hydantoin permease"/>
    <property type="match status" value="1"/>
</dbReference>
<sequence length="477" mass="51369">MAQEIKTTTTTQTKATATLGRAAAVPRDRRHMSNWDLFATWIGANANNGTWYIGGVIAACGLLTASTTLIIVGVVSYTLLALASYMGYHTGLPAMTLTRAAFGVRGSYLPSIINVIQFIGWAAVNTFIAATSISYIFGDLFGWPLYGKPGGNFGLIIGILIMSVLHLLSISVGERSVRLIERVGIVLVIVFVLWESVVVFRTVPFSAIASWQPPQHLKMSSGVAADTLAAFNLAWVTAAADFSRFTAKKSAATTASFFGANIGLFWFAFIGLFATIGTAVTLQHFDPNNSDPSTVAAKLGLGVLALLVIVLTSTTANAVNLMSAGSALTNLCAKLSLNVSLWLVTLAATVVTFIPVYLASFLDVFEAFLDGIGMFLGPEIAVFLVDFFWLRNRQYRLSEFTKVQGAYWYHHGINWIAVASWVFGVAAYWGLKQWPLIANSVGATFIAMLLTAVIYGLGMLWLRPAAVRSTKAQAINK</sequence>
<keyword evidence="4" id="KW-0812">Transmembrane</keyword>
<comment type="caution">
    <text evidence="8">The sequence shown here is derived from an EMBL/GenBank/DDBJ whole genome shotgun (WGS) entry which is preliminary data.</text>
</comment>
<dbReference type="PANTHER" id="PTHR30569">
    <property type="entry name" value="CYTOSINE TRANSPORTER CODB"/>
    <property type="match status" value="1"/>
</dbReference>
<dbReference type="RefSeq" id="WP_129033289.1">
    <property type="nucleotide sequence ID" value="NZ_CP059603.1"/>
</dbReference>
<name>A0A4Q0VFE7_9LACO</name>
<keyword evidence="9" id="KW-1185">Reference proteome</keyword>